<evidence type="ECO:0000313" key="1">
    <source>
        <dbReference type="EMBL" id="NEZ47703.1"/>
    </source>
</evidence>
<dbReference type="Proteomes" id="UP000473885">
    <property type="component" value="Unassembled WGS sequence"/>
</dbReference>
<evidence type="ECO:0000313" key="2">
    <source>
        <dbReference type="Proteomes" id="UP000473885"/>
    </source>
</evidence>
<dbReference type="InterPro" id="IPR036388">
    <property type="entry name" value="WH-like_DNA-bd_sf"/>
</dbReference>
<proteinExistence type="predicted"/>
<protein>
    <submittedName>
        <fullName evidence="1">DUF4364 family protein</fullName>
    </submittedName>
</protein>
<gene>
    <name evidence="1" type="ORF">FDF74_10960</name>
</gene>
<dbReference type="RefSeq" id="WP_050606655.1">
    <property type="nucleotide sequence ID" value="NZ_CABKUB010000006.1"/>
</dbReference>
<organism evidence="1 2">
    <name type="scientific">Clostridium niameyense</name>
    <dbReference type="NCBI Taxonomy" id="1622073"/>
    <lineage>
        <taxon>Bacteria</taxon>
        <taxon>Bacillati</taxon>
        <taxon>Bacillota</taxon>
        <taxon>Clostridia</taxon>
        <taxon>Eubacteriales</taxon>
        <taxon>Clostridiaceae</taxon>
        <taxon>Clostridium</taxon>
    </lineage>
</organism>
<sequence>MFDDALELAENKLLILYIFSKFDIPVSNNQITDIILENNLINYFTLQQNLTELISANFLKYINKENNHKISITQKGCNVLSMFIDRVSEEKLNIINEYLKNKLNLLQKDLSIISDYTTKDKDTLIVNLKAIKDDLIIIDIKVSVDSKEKAKKMCSKWQKNSSELYLEILDILNSD</sequence>
<name>A0A6M0RBW8_9CLOT</name>
<dbReference type="Pfam" id="PF14277">
    <property type="entry name" value="DUF4364"/>
    <property type="match status" value="1"/>
</dbReference>
<dbReference type="InterPro" id="IPR025374">
    <property type="entry name" value="DUF4364"/>
</dbReference>
<accession>A0A6M0RBW8</accession>
<dbReference type="AlphaFoldDB" id="A0A6M0RBW8"/>
<dbReference type="EMBL" id="SXDP01000011">
    <property type="protein sequence ID" value="NEZ47703.1"/>
    <property type="molecule type" value="Genomic_DNA"/>
</dbReference>
<reference evidence="1 2" key="1">
    <citation type="submission" date="2019-04" db="EMBL/GenBank/DDBJ databases">
        <title>Genome sequencing of Clostridium botulinum Groups I-IV and Clostridium butyricum.</title>
        <authorList>
            <person name="Brunt J."/>
            <person name="Van Vliet A.H.M."/>
            <person name="Stringer S.C."/>
            <person name="Carter A.T."/>
            <person name="Peck M.W."/>
        </authorList>
    </citation>
    <scope>NUCLEOTIDE SEQUENCE [LARGE SCALE GENOMIC DNA]</scope>
    <source>
        <strain evidence="1 2">IFR 18/094</strain>
    </source>
</reference>
<dbReference type="OrthoDB" id="9783597at2"/>
<comment type="caution">
    <text evidence="1">The sequence shown here is derived from an EMBL/GenBank/DDBJ whole genome shotgun (WGS) entry which is preliminary data.</text>
</comment>
<dbReference type="Gene3D" id="1.10.10.10">
    <property type="entry name" value="Winged helix-like DNA-binding domain superfamily/Winged helix DNA-binding domain"/>
    <property type="match status" value="1"/>
</dbReference>
<keyword evidence="2" id="KW-1185">Reference proteome</keyword>